<dbReference type="GO" id="GO:0000287">
    <property type="term" value="F:magnesium ion binding"/>
    <property type="evidence" value="ECO:0007669"/>
    <property type="project" value="InterPro"/>
</dbReference>
<dbReference type="PANTHER" id="PTHR10210:SF32">
    <property type="entry name" value="RIBOSE-PHOSPHATE PYROPHOSPHOKINASE 2"/>
    <property type="match status" value="1"/>
</dbReference>
<evidence type="ECO:0000256" key="8">
    <source>
        <dbReference type="ARBA" id="ARBA00022840"/>
    </source>
</evidence>
<dbReference type="GO" id="GO:0006164">
    <property type="term" value="P:purine nucleotide biosynthetic process"/>
    <property type="evidence" value="ECO:0007669"/>
    <property type="project" value="TreeGrafter"/>
</dbReference>
<dbReference type="OMA" id="EFWIRMK"/>
<evidence type="ECO:0000256" key="3">
    <source>
        <dbReference type="ARBA" id="ARBA00013247"/>
    </source>
</evidence>
<accession>A0A1J1GVD4</accession>
<dbReference type="InterPro" id="IPR005946">
    <property type="entry name" value="Rib-P_diPkinase"/>
</dbReference>
<sequence length="585" mass="67319">MINKIYNCSRKFYECNEKLKYLLNKNGSVNIYKDIFQKNIYIIYKNTKHNNFNKYPIFPNREDKRFNGKKNLKTKTILFAHLFGLFLHSNKDENFENKNIDFKKNKPSSDIQTNINEDIKKKNEVSKINKNSKMSTDLYETYNLHKTNKLPTIKNNNESEDDKYEYYQELSEYSNMQIFSSNSHHELANEICSNLGISLGRAYVGKYSDGEIALQIMDEVRGRDIYIIHSTPSGGKDVHSRLMELFLFISTLRRSSAKKVTAVIPYLNYSRQAKHLDDFNYVHSLGAPEVAILLQTCGVDAIISVDLHNPRIEGFSTEKDFQPPLMNINPQSLAVQYFKKKNLQNPVIVSIDNEGGERTKEFWMRMKKHSINAGFTTVVSSTVTEMNSREGYPSNETNDNDFSNKDYKNINYQEKKQENNDTKNYINEDEINNFNKEKKNNMFLNDSGNLEGTNKKNRNSYEKEKFTIVGDIKGCDCILIDDIIDTGEKSQKVATLLKNAGARKIYLYATHAILSDGCIEKINDSCIDEVVTTNTIHIPSNICCEKLHILSVAKLVAEGIKRAHSEQSQNALEDFSDGQVEMKEK</sequence>
<keyword evidence="6" id="KW-0547">Nucleotide-binding</keyword>
<dbReference type="FunFam" id="3.40.50.2020:FF:000031">
    <property type="entry name" value="Probable PRS4-ribose-phosphate pyrophosphokinase 3"/>
    <property type="match status" value="1"/>
</dbReference>
<name>A0A1J1GVD4_PLAGA</name>
<evidence type="ECO:0000259" key="10">
    <source>
        <dbReference type="Pfam" id="PF13793"/>
    </source>
</evidence>
<keyword evidence="8" id="KW-0067">ATP-binding</keyword>
<reference evidence="11" key="1">
    <citation type="submission" date="2015-04" db="EMBL/GenBank/DDBJ databases">
        <authorList>
            <consortium name="Pathogen Informatics"/>
        </authorList>
    </citation>
    <scope>NUCLEOTIDE SEQUENCE [LARGE SCALE GENOMIC DNA]</scope>
    <source>
        <strain evidence="11">8A</strain>
    </source>
</reference>
<organism evidence="11 12">
    <name type="scientific">Plasmodium gallinaceum</name>
    <dbReference type="NCBI Taxonomy" id="5849"/>
    <lineage>
        <taxon>Eukaryota</taxon>
        <taxon>Sar</taxon>
        <taxon>Alveolata</taxon>
        <taxon>Apicomplexa</taxon>
        <taxon>Aconoidasida</taxon>
        <taxon>Haemosporida</taxon>
        <taxon>Plasmodiidae</taxon>
        <taxon>Plasmodium</taxon>
        <taxon>Plasmodium (Haemamoeba)</taxon>
    </lineage>
</organism>
<comment type="caution">
    <text evidence="11">The sequence shown here is derived from an EMBL/GenBank/DDBJ whole genome shotgun (WGS) entry which is preliminary data.</text>
</comment>
<dbReference type="GO" id="GO:0002189">
    <property type="term" value="C:ribose phosphate diphosphokinase complex"/>
    <property type="evidence" value="ECO:0007669"/>
    <property type="project" value="TreeGrafter"/>
</dbReference>
<keyword evidence="4 11" id="KW-0808">Transferase</keyword>
<evidence type="ECO:0000256" key="4">
    <source>
        <dbReference type="ARBA" id="ARBA00022679"/>
    </source>
</evidence>
<dbReference type="Proteomes" id="UP000220797">
    <property type="component" value="Unassembled WGS sequence"/>
</dbReference>
<dbReference type="GO" id="GO:0004749">
    <property type="term" value="F:ribose phosphate diphosphokinase activity"/>
    <property type="evidence" value="ECO:0007669"/>
    <property type="project" value="UniProtKB-EC"/>
</dbReference>
<dbReference type="GO" id="GO:0006015">
    <property type="term" value="P:5-phosphoribose 1-diphosphate biosynthetic process"/>
    <property type="evidence" value="ECO:0007669"/>
    <property type="project" value="TreeGrafter"/>
</dbReference>
<dbReference type="NCBIfam" id="TIGR01251">
    <property type="entry name" value="ribP_PPkin"/>
    <property type="match status" value="1"/>
</dbReference>
<dbReference type="GO" id="GO:0005737">
    <property type="term" value="C:cytoplasm"/>
    <property type="evidence" value="ECO:0007669"/>
    <property type="project" value="TreeGrafter"/>
</dbReference>
<dbReference type="RefSeq" id="XP_028527816.1">
    <property type="nucleotide sequence ID" value="XM_028671134.1"/>
</dbReference>
<evidence type="ECO:0000256" key="2">
    <source>
        <dbReference type="ARBA" id="ARBA00006478"/>
    </source>
</evidence>
<feature type="region of interest" description="Disordered" evidence="9">
    <location>
        <begin position="386"/>
        <end position="405"/>
    </location>
</feature>
<evidence type="ECO:0000256" key="6">
    <source>
        <dbReference type="ARBA" id="ARBA00022741"/>
    </source>
</evidence>
<dbReference type="OrthoDB" id="413572at2759"/>
<dbReference type="EMBL" id="CVMV01000032">
    <property type="protein sequence ID" value="CRG95003.1"/>
    <property type="molecule type" value="Genomic_DNA"/>
</dbReference>
<dbReference type="InterPro" id="IPR029057">
    <property type="entry name" value="PRTase-like"/>
</dbReference>
<dbReference type="PANTHER" id="PTHR10210">
    <property type="entry name" value="RIBOSE-PHOSPHATE DIPHOSPHOKINASE FAMILY MEMBER"/>
    <property type="match status" value="1"/>
</dbReference>
<protein>
    <recommendedName>
        <fullName evidence="3">ribose-phosphate diphosphokinase</fullName>
        <ecNumber evidence="3">2.7.6.1</ecNumber>
    </recommendedName>
</protein>
<dbReference type="Pfam" id="PF14572">
    <property type="entry name" value="Pribosyl_synth"/>
    <property type="match status" value="1"/>
</dbReference>
<keyword evidence="12" id="KW-1185">Reference proteome</keyword>
<dbReference type="VEuPathDB" id="PlasmoDB:PGAL8A_00240000"/>
<dbReference type="InterPro" id="IPR029099">
    <property type="entry name" value="Pribosyltran_N"/>
</dbReference>
<evidence type="ECO:0000256" key="1">
    <source>
        <dbReference type="ARBA" id="ARBA00004996"/>
    </source>
</evidence>
<comment type="similarity">
    <text evidence="2">Belongs to the ribose-phosphate pyrophosphokinase family.</text>
</comment>
<dbReference type="SUPFAM" id="SSF53271">
    <property type="entry name" value="PRTase-like"/>
    <property type="match status" value="2"/>
</dbReference>
<dbReference type="Gene3D" id="3.40.50.2020">
    <property type="match status" value="4"/>
</dbReference>
<dbReference type="GO" id="GO:0005524">
    <property type="term" value="F:ATP binding"/>
    <property type="evidence" value="ECO:0007669"/>
    <property type="project" value="UniProtKB-KW"/>
</dbReference>
<evidence type="ECO:0000313" key="12">
    <source>
        <dbReference type="Proteomes" id="UP000220797"/>
    </source>
</evidence>
<dbReference type="Pfam" id="PF13793">
    <property type="entry name" value="Pribosyltran_N"/>
    <property type="match status" value="1"/>
</dbReference>
<feature type="domain" description="Ribose-phosphate pyrophosphokinase N-terminal" evidence="10">
    <location>
        <begin position="176"/>
        <end position="298"/>
    </location>
</feature>
<dbReference type="SMART" id="SM01400">
    <property type="entry name" value="Pribosyltran_N"/>
    <property type="match status" value="1"/>
</dbReference>
<evidence type="ECO:0000256" key="9">
    <source>
        <dbReference type="SAM" id="MobiDB-lite"/>
    </source>
</evidence>
<dbReference type="AlphaFoldDB" id="A0A1J1GVD4"/>
<dbReference type="GeneID" id="39730928"/>
<keyword evidence="5" id="KW-0545">Nucleotide biosynthesis</keyword>
<comment type="pathway">
    <text evidence="1">Metabolic intermediate biosynthesis; 5-phospho-alpha-D-ribose 1-diphosphate biosynthesis; 5-phospho-alpha-D-ribose 1-diphosphate from D-ribose 5-phosphate (route I): step 1/1.</text>
</comment>
<dbReference type="GO" id="GO:0016301">
    <property type="term" value="F:kinase activity"/>
    <property type="evidence" value="ECO:0007669"/>
    <property type="project" value="UniProtKB-KW"/>
</dbReference>
<gene>
    <name evidence="11" type="ORF">PGAL8A_00240000</name>
</gene>
<dbReference type="EC" id="2.7.6.1" evidence="3"/>
<evidence type="ECO:0000256" key="7">
    <source>
        <dbReference type="ARBA" id="ARBA00022777"/>
    </source>
</evidence>
<proteinExistence type="inferred from homology"/>
<evidence type="ECO:0000256" key="5">
    <source>
        <dbReference type="ARBA" id="ARBA00022727"/>
    </source>
</evidence>
<keyword evidence="7" id="KW-0418">Kinase</keyword>
<evidence type="ECO:0000313" key="11">
    <source>
        <dbReference type="EMBL" id="CRG95003.1"/>
    </source>
</evidence>